<keyword evidence="4" id="KW-1185">Reference proteome</keyword>
<dbReference type="EMBL" id="JABWUV010000033">
    <property type="protein sequence ID" value="KAF6272854.1"/>
    <property type="molecule type" value="Genomic_DNA"/>
</dbReference>
<keyword evidence="2" id="KW-0472">Membrane</keyword>
<evidence type="ECO:0000313" key="3">
    <source>
        <dbReference type="EMBL" id="KAF6272854.1"/>
    </source>
</evidence>
<comment type="caution">
    <text evidence="3">The sequence shown here is derived from an EMBL/GenBank/DDBJ whole genome shotgun (WGS) entry which is preliminary data.</text>
</comment>
<feature type="compositionally biased region" description="Polar residues" evidence="1">
    <location>
        <begin position="1"/>
        <end position="15"/>
    </location>
</feature>
<evidence type="ECO:0000256" key="2">
    <source>
        <dbReference type="SAM" id="Phobius"/>
    </source>
</evidence>
<protein>
    <submittedName>
        <fullName evidence="3">Uncharacterized protein</fullName>
    </submittedName>
</protein>
<sequence length="135" mass="16261">MQRQESIQKTANSVDSGKETKARKHEVAAQGAQPVPGRRRRARCPPWVNECWKWREAKTRSSTIRTYRYTSEILWTWFQTIAIKSLFLSLWFAVWKITLMQRLRHAGSALPFWRVQHHFRAQSRRDVRRRADWPR</sequence>
<dbReference type="Proteomes" id="UP000527355">
    <property type="component" value="Unassembled WGS sequence"/>
</dbReference>
<feature type="region of interest" description="Disordered" evidence="1">
    <location>
        <begin position="1"/>
        <end position="42"/>
    </location>
</feature>
<evidence type="ECO:0000256" key="1">
    <source>
        <dbReference type="SAM" id="MobiDB-lite"/>
    </source>
</evidence>
<keyword evidence="2" id="KW-0812">Transmembrane</keyword>
<proteinExistence type="predicted"/>
<keyword evidence="2" id="KW-1133">Transmembrane helix</keyword>
<dbReference type="AlphaFoldDB" id="A0A7J7R9U4"/>
<accession>A0A7J7R9U4</accession>
<name>A0A7J7R9U4_MYOMY</name>
<reference evidence="3 4" key="1">
    <citation type="journal article" date="2020" name="Nature">
        <title>Six reference-quality genomes reveal evolution of bat adaptations.</title>
        <authorList>
            <person name="Jebb D."/>
            <person name="Huang Z."/>
            <person name="Pippel M."/>
            <person name="Hughes G.M."/>
            <person name="Lavrichenko K."/>
            <person name="Devanna P."/>
            <person name="Winkler S."/>
            <person name="Jermiin L.S."/>
            <person name="Skirmuntt E.C."/>
            <person name="Katzourakis A."/>
            <person name="Burkitt-Gray L."/>
            <person name="Ray D.A."/>
            <person name="Sullivan K.A.M."/>
            <person name="Roscito J.G."/>
            <person name="Kirilenko B.M."/>
            <person name="Davalos L.M."/>
            <person name="Corthals A.P."/>
            <person name="Power M.L."/>
            <person name="Jones G."/>
            <person name="Ransome R.D."/>
            <person name="Dechmann D.K.N."/>
            <person name="Locatelli A.G."/>
            <person name="Puechmaille S.J."/>
            <person name="Fedrigo O."/>
            <person name="Jarvis E.D."/>
            <person name="Hiller M."/>
            <person name="Vernes S.C."/>
            <person name="Myers E.W."/>
            <person name="Teeling E.C."/>
        </authorList>
    </citation>
    <scope>NUCLEOTIDE SEQUENCE [LARGE SCALE GENOMIC DNA]</scope>
    <source>
        <strain evidence="3">MMyoMyo1</strain>
        <tissue evidence="3">Flight muscle</tissue>
    </source>
</reference>
<gene>
    <name evidence="3" type="ORF">mMyoMyo1_010861</name>
</gene>
<evidence type="ECO:0000313" key="4">
    <source>
        <dbReference type="Proteomes" id="UP000527355"/>
    </source>
</evidence>
<organism evidence="3 4">
    <name type="scientific">Myotis myotis</name>
    <name type="common">Greater mouse-eared bat</name>
    <name type="synonym">Vespertilio myotis</name>
    <dbReference type="NCBI Taxonomy" id="51298"/>
    <lineage>
        <taxon>Eukaryota</taxon>
        <taxon>Metazoa</taxon>
        <taxon>Chordata</taxon>
        <taxon>Craniata</taxon>
        <taxon>Vertebrata</taxon>
        <taxon>Euteleostomi</taxon>
        <taxon>Mammalia</taxon>
        <taxon>Eutheria</taxon>
        <taxon>Laurasiatheria</taxon>
        <taxon>Chiroptera</taxon>
        <taxon>Yangochiroptera</taxon>
        <taxon>Vespertilionidae</taxon>
        <taxon>Myotis</taxon>
    </lineage>
</organism>
<feature type="transmembrane region" description="Helical" evidence="2">
    <location>
        <begin position="74"/>
        <end position="95"/>
    </location>
</feature>